<evidence type="ECO:0000313" key="1">
    <source>
        <dbReference type="EMBL" id="KAI3754547.1"/>
    </source>
</evidence>
<name>A0ACB9E6V7_9ASTR</name>
<reference evidence="1 2" key="2">
    <citation type="journal article" date="2022" name="Mol. Ecol. Resour.">
        <title>The genomes of chicory, endive, great burdock and yacon provide insights into Asteraceae paleo-polyploidization history and plant inulin production.</title>
        <authorList>
            <person name="Fan W."/>
            <person name="Wang S."/>
            <person name="Wang H."/>
            <person name="Wang A."/>
            <person name="Jiang F."/>
            <person name="Liu H."/>
            <person name="Zhao H."/>
            <person name="Xu D."/>
            <person name="Zhang Y."/>
        </authorList>
    </citation>
    <scope>NUCLEOTIDE SEQUENCE [LARGE SCALE GENOMIC DNA]</scope>
    <source>
        <strain evidence="2">cv. Yunnan</strain>
        <tissue evidence="1">Leaves</tissue>
    </source>
</reference>
<protein>
    <submittedName>
        <fullName evidence="1">Uncharacterized protein</fullName>
    </submittedName>
</protein>
<accession>A0ACB9E6V7</accession>
<reference evidence="2" key="1">
    <citation type="journal article" date="2022" name="Mol. Ecol. Resour.">
        <title>The genomes of chicory, endive, great burdock and yacon provide insights into Asteraceae palaeo-polyploidization history and plant inulin production.</title>
        <authorList>
            <person name="Fan W."/>
            <person name="Wang S."/>
            <person name="Wang H."/>
            <person name="Wang A."/>
            <person name="Jiang F."/>
            <person name="Liu H."/>
            <person name="Zhao H."/>
            <person name="Xu D."/>
            <person name="Zhang Y."/>
        </authorList>
    </citation>
    <scope>NUCLEOTIDE SEQUENCE [LARGE SCALE GENOMIC DNA]</scope>
    <source>
        <strain evidence="2">cv. Yunnan</strain>
    </source>
</reference>
<sequence length="78" mass="8929">MILGQGLVPGIGGEFDTDKKIQFHIRVLETSQENISSFFIGLEYLINISYVDDTHVFKVCFFSKRSAWRSREKISNNG</sequence>
<keyword evidence="2" id="KW-1185">Reference proteome</keyword>
<gene>
    <name evidence="1" type="ORF">L1987_54332</name>
</gene>
<organism evidence="1 2">
    <name type="scientific">Smallanthus sonchifolius</name>
    <dbReference type="NCBI Taxonomy" id="185202"/>
    <lineage>
        <taxon>Eukaryota</taxon>
        <taxon>Viridiplantae</taxon>
        <taxon>Streptophyta</taxon>
        <taxon>Embryophyta</taxon>
        <taxon>Tracheophyta</taxon>
        <taxon>Spermatophyta</taxon>
        <taxon>Magnoliopsida</taxon>
        <taxon>eudicotyledons</taxon>
        <taxon>Gunneridae</taxon>
        <taxon>Pentapetalae</taxon>
        <taxon>asterids</taxon>
        <taxon>campanulids</taxon>
        <taxon>Asterales</taxon>
        <taxon>Asteraceae</taxon>
        <taxon>Asteroideae</taxon>
        <taxon>Heliantheae alliance</taxon>
        <taxon>Millerieae</taxon>
        <taxon>Smallanthus</taxon>
    </lineage>
</organism>
<dbReference type="EMBL" id="CM042035">
    <property type="protein sequence ID" value="KAI3754547.1"/>
    <property type="molecule type" value="Genomic_DNA"/>
</dbReference>
<dbReference type="Proteomes" id="UP001056120">
    <property type="component" value="Linkage Group LG18"/>
</dbReference>
<proteinExistence type="predicted"/>
<evidence type="ECO:0000313" key="2">
    <source>
        <dbReference type="Proteomes" id="UP001056120"/>
    </source>
</evidence>
<comment type="caution">
    <text evidence="1">The sequence shown here is derived from an EMBL/GenBank/DDBJ whole genome shotgun (WGS) entry which is preliminary data.</text>
</comment>